<evidence type="ECO:0000313" key="7">
    <source>
        <dbReference type="Proteomes" id="UP000312032"/>
    </source>
</evidence>
<dbReference type="AlphaFoldDB" id="A0A5C4U812"/>
<dbReference type="InterPro" id="IPR050055">
    <property type="entry name" value="EF-Tu_GTPase"/>
</dbReference>
<evidence type="ECO:0000256" key="2">
    <source>
        <dbReference type="ARBA" id="ARBA00022490"/>
    </source>
</evidence>
<proteinExistence type="predicted"/>
<evidence type="ECO:0000313" key="6">
    <source>
        <dbReference type="EMBL" id="TNM00540.1"/>
    </source>
</evidence>
<comment type="caution">
    <text evidence="6">The sequence shown here is derived from an EMBL/GenBank/DDBJ whole genome shotgun (WGS) entry which is preliminary data.</text>
</comment>
<sequence>MNYVVATAGHVDHGKSLLVRALTGIEPDRWEEEQRRGLTIDLGFAWSTLPSGKSVAFVDVPGHEKFLGNMLAGVGPAPAVMLIVAADEGWREQTADHLAAVDGFGLEYGVIAMTRCDLADASQRARTRADIVDKLRGTSLENAPIVEVSARTQEGLDALRETLESVLESAPAPDASSPVRLWIDRSFHITGAGTVVTGTLTAGTIHAGDRFRCGERQVQVRSLQSQEHGVAEVGPAARVALNLRDIDTSAIGRGDVLTAEDEFWWSSLLDVRVHRDALSQRPPQEVVVHMGTAEIMARVRYFGPNHLRLALARPIPARVGERMVLRKPGQRSMYAGISVMDVDPPELTQRGAATQRDKDLGQLPVGGSVAAEVSRREAMPIQDLRSMGFPLAEKAPAGCVEFRGWYVHAPAVMRWKDELLKAIDAQRERDPLSPGLTRGAALGVLNLPGADLFALVVAAAKVEETDGVLRRPGQKVNLGEHEEAVARLEQRWQKEPLWSPEAKELAGFGLSAQALAAAERAGRLLRLGDIVVSVEAPAAAAKALRGIEQPFTTSQARQAMGLTRRVVIPLLEHLDRTGVTQRLDGSQRRLR</sequence>
<dbReference type="Gene3D" id="1.10.10.2770">
    <property type="match status" value="1"/>
</dbReference>
<dbReference type="GO" id="GO:0005737">
    <property type="term" value="C:cytoplasm"/>
    <property type="evidence" value="ECO:0007669"/>
    <property type="project" value="UniProtKB-SubCell"/>
</dbReference>
<dbReference type="PANTHER" id="PTHR43721">
    <property type="entry name" value="ELONGATION FACTOR TU-RELATED"/>
    <property type="match status" value="1"/>
</dbReference>
<organism evidence="6 7">
    <name type="scientific">Corynebacterium tapiri</name>
    <dbReference type="NCBI Taxonomy" id="1448266"/>
    <lineage>
        <taxon>Bacteria</taxon>
        <taxon>Bacillati</taxon>
        <taxon>Actinomycetota</taxon>
        <taxon>Actinomycetes</taxon>
        <taxon>Mycobacteriales</taxon>
        <taxon>Corynebacteriaceae</taxon>
        <taxon>Corynebacterium</taxon>
    </lineage>
</organism>
<evidence type="ECO:0000256" key="3">
    <source>
        <dbReference type="ARBA" id="ARBA00022917"/>
    </source>
</evidence>
<dbReference type="InterPro" id="IPR036390">
    <property type="entry name" value="WH_DNA-bd_sf"/>
</dbReference>
<dbReference type="PROSITE" id="PS51722">
    <property type="entry name" value="G_TR_2"/>
    <property type="match status" value="1"/>
</dbReference>
<dbReference type="SUPFAM" id="SSF52540">
    <property type="entry name" value="P-loop containing nucleoside triphosphate hydrolases"/>
    <property type="match status" value="1"/>
</dbReference>
<dbReference type="InterPro" id="IPR009000">
    <property type="entry name" value="Transl_B-barrel_sf"/>
</dbReference>
<dbReference type="SUPFAM" id="SSF50447">
    <property type="entry name" value="Translation proteins"/>
    <property type="match status" value="1"/>
</dbReference>
<dbReference type="RefSeq" id="WP_139464538.1">
    <property type="nucleotide sequence ID" value="NZ_VDHJ01000001.1"/>
</dbReference>
<dbReference type="EMBL" id="VDHJ01000001">
    <property type="protein sequence ID" value="TNM00540.1"/>
    <property type="molecule type" value="Genomic_DNA"/>
</dbReference>
<dbReference type="InterPro" id="IPR027417">
    <property type="entry name" value="P-loop_NTPase"/>
</dbReference>
<evidence type="ECO:0000256" key="1">
    <source>
        <dbReference type="ARBA" id="ARBA00004496"/>
    </source>
</evidence>
<dbReference type="Gene3D" id="2.40.30.10">
    <property type="entry name" value="Translation factors"/>
    <property type="match status" value="1"/>
</dbReference>
<dbReference type="GO" id="GO:0003746">
    <property type="term" value="F:translation elongation factor activity"/>
    <property type="evidence" value="ECO:0007669"/>
    <property type="project" value="UniProtKB-KW"/>
</dbReference>
<dbReference type="Proteomes" id="UP000312032">
    <property type="component" value="Unassembled WGS sequence"/>
</dbReference>
<keyword evidence="6" id="KW-0251">Elongation factor</keyword>
<dbReference type="InterPro" id="IPR004535">
    <property type="entry name" value="Transl_elong_SelB"/>
</dbReference>
<dbReference type="Pfam" id="PF09107">
    <property type="entry name" value="WHD_3rd_SelB"/>
    <property type="match status" value="1"/>
</dbReference>
<reference evidence="6 7" key="1">
    <citation type="submission" date="2019-06" db="EMBL/GenBank/DDBJ databases">
        <authorList>
            <person name="Li J."/>
        </authorList>
    </citation>
    <scope>NUCLEOTIDE SEQUENCE [LARGE SCALE GENOMIC DNA]</scope>
    <source>
        <strain evidence="6 7">LMG 28165</strain>
    </source>
</reference>
<accession>A0A5C4U812</accession>
<evidence type="ECO:0000259" key="5">
    <source>
        <dbReference type="PROSITE" id="PS51722"/>
    </source>
</evidence>
<name>A0A5C4U812_9CORY</name>
<dbReference type="Pfam" id="PF00009">
    <property type="entry name" value="GTP_EFTU"/>
    <property type="match status" value="1"/>
</dbReference>
<gene>
    <name evidence="6" type="primary">selB</name>
    <name evidence="6" type="ORF">FHE74_00930</name>
</gene>
<protein>
    <submittedName>
        <fullName evidence="6">Selenocysteine-specific translation elongation factor</fullName>
    </submittedName>
</protein>
<keyword evidence="3" id="KW-0648">Protein biosynthesis</keyword>
<dbReference type="PANTHER" id="PTHR43721:SF22">
    <property type="entry name" value="ELONGATION FACTOR TU, MITOCHONDRIAL"/>
    <property type="match status" value="1"/>
</dbReference>
<dbReference type="InterPro" id="IPR057335">
    <property type="entry name" value="Beta-barrel_SelB"/>
</dbReference>
<dbReference type="Gene3D" id="3.40.50.300">
    <property type="entry name" value="P-loop containing nucleotide triphosphate hydrolases"/>
    <property type="match status" value="1"/>
</dbReference>
<dbReference type="InterPro" id="IPR036388">
    <property type="entry name" value="WH-like_DNA-bd_sf"/>
</dbReference>
<dbReference type="GO" id="GO:0001514">
    <property type="term" value="P:selenocysteine incorporation"/>
    <property type="evidence" value="ECO:0007669"/>
    <property type="project" value="InterPro"/>
</dbReference>
<dbReference type="OrthoDB" id="9803139at2"/>
<keyword evidence="2" id="KW-0963">Cytoplasm</keyword>
<dbReference type="InterPro" id="IPR000795">
    <property type="entry name" value="T_Tr_GTP-bd_dom"/>
</dbReference>
<feature type="domain" description="Tr-type G" evidence="5">
    <location>
        <begin position="1"/>
        <end position="172"/>
    </location>
</feature>
<dbReference type="InterPro" id="IPR015191">
    <property type="entry name" value="SelB_WHD4"/>
</dbReference>
<dbReference type="GO" id="GO:0003723">
    <property type="term" value="F:RNA binding"/>
    <property type="evidence" value="ECO:0007669"/>
    <property type="project" value="InterPro"/>
</dbReference>
<dbReference type="GO" id="GO:0003924">
    <property type="term" value="F:GTPase activity"/>
    <property type="evidence" value="ECO:0007669"/>
    <property type="project" value="InterPro"/>
</dbReference>
<dbReference type="CDD" id="cd04171">
    <property type="entry name" value="SelB"/>
    <property type="match status" value="1"/>
</dbReference>
<evidence type="ECO:0000256" key="4">
    <source>
        <dbReference type="ARBA" id="ARBA00023134"/>
    </source>
</evidence>
<keyword evidence="4" id="KW-0547">Nucleotide-binding</keyword>
<comment type="subcellular location">
    <subcellularLocation>
        <location evidence="1">Cytoplasm</location>
    </subcellularLocation>
</comment>
<keyword evidence="7" id="KW-1185">Reference proteome</keyword>
<dbReference type="SUPFAM" id="SSF46785">
    <property type="entry name" value="Winged helix' DNA-binding domain"/>
    <property type="match status" value="1"/>
</dbReference>
<dbReference type="GO" id="GO:0005525">
    <property type="term" value="F:GTP binding"/>
    <property type="evidence" value="ECO:0007669"/>
    <property type="project" value="UniProtKB-KW"/>
</dbReference>
<dbReference type="Pfam" id="PF25461">
    <property type="entry name" value="Beta-barrel_SelB"/>
    <property type="match status" value="1"/>
</dbReference>
<keyword evidence="4" id="KW-0342">GTP-binding</keyword>
<dbReference type="NCBIfam" id="TIGR00475">
    <property type="entry name" value="selB"/>
    <property type="match status" value="1"/>
</dbReference>
<dbReference type="Gene3D" id="1.10.10.10">
    <property type="entry name" value="Winged helix-like DNA-binding domain superfamily/Winged helix DNA-binding domain"/>
    <property type="match status" value="1"/>
</dbReference>